<dbReference type="EMBL" id="JBHPBY010000001">
    <property type="protein sequence ID" value="MFC1848586.1"/>
    <property type="molecule type" value="Genomic_DNA"/>
</dbReference>
<sequence length="109" mass="12738">MLSNLKFISSSRSSGKLEFFELHFVVQANNFMEMKDFITLGQNVHCDRICCKQLANWGTFSKEEYQARANQLPHHPRHNEFLAILADPIFQEPLENLHDLLHLLENPKD</sequence>
<name>A0ABV6YR50_UNCC1</name>
<organism evidence="1 2">
    <name type="scientific">candidate division CSSED10-310 bacterium</name>
    <dbReference type="NCBI Taxonomy" id="2855610"/>
    <lineage>
        <taxon>Bacteria</taxon>
        <taxon>Bacteria division CSSED10-310</taxon>
    </lineage>
</organism>
<keyword evidence="2" id="KW-1185">Reference proteome</keyword>
<accession>A0ABV6YR50</accession>
<proteinExistence type="predicted"/>
<protein>
    <submittedName>
        <fullName evidence="1">Uncharacterized protein</fullName>
    </submittedName>
</protein>
<gene>
    <name evidence="1" type="ORF">ACFL27_00115</name>
</gene>
<dbReference type="Proteomes" id="UP001594351">
    <property type="component" value="Unassembled WGS sequence"/>
</dbReference>
<reference evidence="1 2" key="1">
    <citation type="submission" date="2024-09" db="EMBL/GenBank/DDBJ databases">
        <title>Laminarin stimulates single cell rates of sulfate reduction while oxygen inhibits transcriptomic activity in coastal marine sediment.</title>
        <authorList>
            <person name="Lindsay M."/>
            <person name="Orcutt B."/>
            <person name="Emerson D."/>
            <person name="Stepanauskas R."/>
            <person name="D'Angelo T."/>
        </authorList>
    </citation>
    <scope>NUCLEOTIDE SEQUENCE [LARGE SCALE GENOMIC DNA]</scope>
    <source>
        <strain evidence="1">SAG AM-311-K15</strain>
    </source>
</reference>
<comment type="caution">
    <text evidence="1">The sequence shown here is derived from an EMBL/GenBank/DDBJ whole genome shotgun (WGS) entry which is preliminary data.</text>
</comment>
<evidence type="ECO:0000313" key="2">
    <source>
        <dbReference type="Proteomes" id="UP001594351"/>
    </source>
</evidence>
<evidence type="ECO:0000313" key="1">
    <source>
        <dbReference type="EMBL" id="MFC1848586.1"/>
    </source>
</evidence>